<dbReference type="Gene3D" id="3.40.1710.10">
    <property type="entry name" value="abc type-2 transporter like domain"/>
    <property type="match status" value="1"/>
</dbReference>
<evidence type="ECO:0000256" key="1">
    <source>
        <dbReference type="ARBA" id="ARBA00004651"/>
    </source>
</evidence>
<protein>
    <submittedName>
        <fullName evidence="8">ABC transporter permease</fullName>
    </submittedName>
</protein>
<comment type="caution">
    <text evidence="8">The sequence shown here is derived from an EMBL/GenBank/DDBJ whole genome shotgun (WGS) entry which is preliminary data.</text>
</comment>
<dbReference type="InterPro" id="IPR013525">
    <property type="entry name" value="ABC2_TM"/>
</dbReference>
<comment type="subcellular location">
    <subcellularLocation>
        <location evidence="1">Cell membrane</location>
        <topology evidence="1">Multi-pass membrane protein</topology>
    </subcellularLocation>
</comment>
<keyword evidence="5 6" id="KW-0472">Membrane</keyword>
<evidence type="ECO:0000256" key="4">
    <source>
        <dbReference type="ARBA" id="ARBA00022989"/>
    </source>
</evidence>
<dbReference type="EMBL" id="JBHLTN010000018">
    <property type="protein sequence ID" value="MFC0592867.1"/>
    <property type="molecule type" value="Genomic_DNA"/>
</dbReference>
<dbReference type="Pfam" id="PF12698">
    <property type="entry name" value="ABC2_membrane_3"/>
    <property type="match status" value="1"/>
</dbReference>
<evidence type="ECO:0000256" key="2">
    <source>
        <dbReference type="ARBA" id="ARBA00022475"/>
    </source>
</evidence>
<keyword evidence="2" id="KW-1003">Cell membrane</keyword>
<name>A0ABV6PSN9_9BURK</name>
<feature type="transmembrane region" description="Helical" evidence="6">
    <location>
        <begin position="233"/>
        <end position="261"/>
    </location>
</feature>
<evidence type="ECO:0000259" key="7">
    <source>
        <dbReference type="Pfam" id="PF12698"/>
    </source>
</evidence>
<gene>
    <name evidence="8" type="ORF">ACFFGG_09880</name>
</gene>
<feature type="domain" description="ABC-2 type transporter transmembrane" evidence="7">
    <location>
        <begin position="25"/>
        <end position="378"/>
    </location>
</feature>
<proteinExistence type="predicted"/>
<evidence type="ECO:0000313" key="8">
    <source>
        <dbReference type="EMBL" id="MFC0592867.1"/>
    </source>
</evidence>
<feature type="transmembrane region" description="Helical" evidence="6">
    <location>
        <begin position="302"/>
        <end position="324"/>
    </location>
</feature>
<feature type="transmembrane region" description="Helical" evidence="6">
    <location>
        <begin position="360"/>
        <end position="382"/>
    </location>
</feature>
<evidence type="ECO:0000256" key="5">
    <source>
        <dbReference type="ARBA" id="ARBA00023136"/>
    </source>
</evidence>
<feature type="transmembrane region" description="Helical" evidence="6">
    <location>
        <begin position="22"/>
        <end position="43"/>
    </location>
</feature>
<dbReference type="PANTHER" id="PTHR30294">
    <property type="entry name" value="MEMBRANE COMPONENT OF ABC TRANSPORTER YHHJ-RELATED"/>
    <property type="match status" value="1"/>
</dbReference>
<reference evidence="8 9" key="1">
    <citation type="submission" date="2024-09" db="EMBL/GenBank/DDBJ databases">
        <authorList>
            <person name="Sun Q."/>
            <person name="Mori K."/>
        </authorList>
    </citation>
    <scope>NUCLEOTIDE SEQUENCE [LARGE SCALE GENOMIC DNA]</scope>
    <source>
        <strain evidence="8 9">NCAIM B.02336</strain>
    </source>
</reference>
<organism evidence="8 9">
    <name type="scientific">Ottowia pentelensis</name>
    <dbReference type="NCBI Taxonomy" id="511108"/>
    <lineage>
        <taxon>Bacteria</taxon>
        <taxon>Pseudomonadati</taxon>
        <taxon>Pseudomonadota</taxon>
        <taxon>Betaproteobacteria</taxon>
        <taxon>Burkholderiales</taxon>
        <taxon>Comamonadaceae</taxon>
        <taxon>Ottowia</taxon>
    </lineage>
</organism>
<evidence type="ECO:0000313" key="9">
    <source>
        <dbReference type="Proteomes" id="UP001589834"/>
    </source>
</evidence>
<keyword evidence="9" id="KW-1185">Reference proteome</keyword>
<feature type="transmembrane region" description="Helical" evidence="6">
    <location>
        <begin position="273"/>
        <end position="295"/>
    </location>
</feature>
<dbReference type="InterPro" id="IPR051449">
    <property type="entry name" value="ABC-2_transporter_component"/>
</dbReference>
<keyword evidence="3 6" id="KW-0812">Transmembrane</keyword>
<evidence type="ECO:0000256" key="3">
    <source>
        <dbReference type="ARBA" id="ARBA00022692"/>
    </source>
</evidence>
<keyword evidence="4 6" id="KW-1133">Transmembrane helix</keyword>
<accession>A0ABV6PSN9</accession>
<sequence>MPAPAGILPSLRRECARLAVRPWDLAMITWLPLLACLLMGWIFSAGLPQRLAIGVLDQDHSALSRQVVRFLDASPGLHVIERYADPLQMDRALTNGRIHAAVQLPPGLAAQVKRGGAATVVLLHNAQLGTHSGLIQRDVRTAVGTVSAGIELAARNKRGEPMAQARARMEPLRTALLTLFNTASNYEQFLTLALIPALLHIMAMAAGAWAVGSELRERSLGDWLGPRPSVRQVAGALLGKLVPAFVGLGAVGTVALLWLALGRGWRPAGSLTLTLAANLVFLALSLAMGAAAAAITRSLRTALSATGFITAPAFAFGGMGFPLLSMPALARAWALALPYTHYARVQTEQLLMGAPVAESLGPSAGMALAAALLLAVSAALLARTATQPGTWGAR</sequence>
<dbReference type="RefSeq" id="WP_377482643.1">
    <property type="nucleotide sequence ID" value="NZ_JBHLTN010000018.1"/>
</dbReference>
<dbReference type="Proteomes" id="UP001589834">
    <property type="component" value="Unassembled WGS sequence"/>
</dbReference>
<dbReference type="PANTHER" id="PTHR30294:SF47">
    <property type="entry name" value="INNER MEMBRANE TRANSPORT PERMEASE YHHJ"/>
    <property type="match status" value="1"/>
</dbReference>
<evidence type="ECO:0000256" key="6">
    <source>
        <dbReference type="SAM" id="Phobius"/>
    </source>
</evidence>